<dbReference type="InterPro" id="IPR055392">
    <property type="entry name" value="BROMI_C"/>
</dbReference>
<evidence type="ECO:0000259" key="2">
    <source>
        <dbReference type="Pfam" id="PF23440"/>
    </source>
</evidence>
<feature type="region of interest" description="Disordered" evidence="1">
    <location>
        <begin position="813"/>
        <end position="901"/>
    </location>
</feature>
<dbReference type="EMBL" id="LGRX02017563">
    <property type="protein sequence ID" value="KAK3260620.1"/>
    <property type="molecule type" value="Genomic_DNA"/>
</dbReference>
<protein>
    <recommendedName>
        <fullName evidence="2">BROMI C-terminal Rab TBC-like domain-containing protein</fullName>
    </recommendedName>
</protein>
<dbReference type="Gene3D" id="1.10.472.80">
    <property type="entry name" value="Ypt/Rab-GAP domain of gyp1p, domain 3"/>
    <property type="match status" value="1"/>
</dbReference>
<gene>
    <name evidence="3" type="ORF">CYMTET_30431</name>
</gene>
<keyword evidence="4" id="KW-1185">Reference proteome</keyword>
<dbReference type="Pfam" id="PF23440">
    <property type="entry name" value="BROMI_C"/>
    <property type="match status" value="1"/>
</dbReference>
<dbReference type="SUPFAM" id="SSF47923">
    <property type="entry name" value="Ypt/Rab-GAP domain of gyp1p"/>
    <property type="match status" value="1"/>
</dbReference>
<dbReference type="AlphaFoldDB" id="A0AAE0FJ07"/>
<dbReference type="Proteomes" id="UP001190700">
    <property type="component" value="Unassembled WGS sequence"/>
</dbReference>
<sequence>MGTCSVARIERLGARLWGNVQFHLLLHFQREMPHHWTVFPESMMDAIFSATIDFLSPLGEPGDRSLLQPAGGQGASPRLPKEGAKKLPEHSQARALDALDYVAALDPKGTWLQQWAASTSGARLLVAALKKTPLLPHLLAVCIEAQPPTPYAPAEGAAVPPPPAPPPQHRGRRMSLSKLAELRALHSLGLVGAVLSHAPGRALLPVAVEKAFPEAAPAATVDMPRMLSCLVRHVAWPSILLNARHAHDARLAALSVLLAATWCPEESAPGSRGNPSPGKRGGDEDRGEEGCLFSASHVADLVAPLVIEHQRQLGRLGTASAAVQAHEVAMQVHQCVGAVLVELASRPPGLRLLLRPPPALSPALALWDGAAAGPALPALHLIASLVAAGMDAAPGSSGEVAGLYAHVLGAALLHPAAFDALDEHGLLTSLSASCARLARRRGSAVLHAAGWVGCRFPHWLGGVTGASLGLLALAWTPLGMLRAHTAGALPALADALTKAMCQLSESQGTRLHLELQYVASMLSTCEDGVAALHAAGLYRWAYTELEELLEDETLLQTLHDEPPCGGGARSAHFRAETVQAVLGAPGVYGHLRRLEAADACSSGGLGGLDAVLERLVVRQGGGCGLVQEAHQMGLRILRQLVGHLDTALLLQSDVAIAGALGIAGSATDSQDSHAPAAALVRRVSTSRAGVQDMNGIMRDQVAMLMTRLGGPTERQEFPGAWMLHPAEALRATRVDYHSPEVSPSASGKALLDALVRQLDAAVTITAEGCHARGLDWWRAVRSALLAALGKTTIPQPVCARLLKEVSKLMQLQLPNEAGRGPSTPSQAYWQARQPGSPHLSSQEAIDPCKRSAAQNDDGLSGRKTSGDAPTSGRTSGDEPGALRPRTSDDEPGPSGRAHQAPGVRLWVEYASSQGAAATEDQAEGLRALLLWAEDGVRGGGAQLPEGTLRVGEQGAGNEGGLETREREMCTTGSNWLVGAIWMMMAEEQGAAGKVLQAMTGSLAGIVLWPAWAARWHGPAPHLSLCHAFHVVLQEQLPAVHAAFVASGVCPSQIMSRWASQCFANVLDWSDLMHYLCLCVVVGADYQIYLLVAIMHHLQDSIRIHHRDQTLSRWILASPVAGFSVHKHVAYMTCMETKYRRKILQLLNPFMYGPTLCSSKIAAS</sequence>
<evidence type="ECO:0000313" key="3">
    <source>
        <dbReference type="EMBL" id="KAK3260620.1"/>
    </source>
</evidence>
<evidence type="ECO:0000256" key="1">
    <source>
        <dbReference type="SAM" id="MobiDB-lite"/>
    </source>
</evidence>
<feature type="compositionally biased region" description="Basic and acidic residues" evidence="1">
    <location>
        <begin position="79"/>
        <end position="90"/>
    </location>
</feature>
<evidence type="ECO:0000313" key="4">
    <source>
        <dbReference type="Proteomes" id="UP001190700"/>
    </source>
</evidence>
<dbReference type="InterPro" id="IPR035969">
    <property type="entry name" value="Rab-GAP_TBC_sf"/>
</dbReference>
<feature type="domain" description="BROMI C-terminal Rab TBC-like" evidence="2">
    <location>
        <begin position="971"/>
        <end position="1144"/>
    </location>
</feature>
<accession>A0AAE0FJ07</accession>
<name>A0AAE0FJ07_9CHLO</name>
<reference evidence="3 4" key="1">
    <citation type="journal article" date="2015" name="Genome Biol. Evol.">
        <title>Comparative Genomics of a Bacterivorous Green Alga Reveals Evolutionary Causalities and Consequences of Phago-Mixotrophic Mode of Nutrition.</title>
        <authorList>
            <person name="Burns J.A."/>
            <person name="Paasch A."/>
            <person name="Narechania A."/>
            <person name="Kim E."/>
        </authorList>
    </citation>
    <scope>NUCLEOTIDE SEQUENCE [LARGE SCALE GENOMIC DNA]</scope>
    <source>
        <strain evidence="3 4">PLY_AMNH</strain>
    </source>
</reference>
<feature type="region of interest" description="Disordered" evidence="1">
    <location>
        <begin position="63"/>
        <end position="90"/>
    </location>
</feature>
<comment type="caution">
    <text evidence="3">The sequence shown here is derived from an EMBL/GenBank/DDBJ whole genome shotgun (WGS) entry which is preliminary data.</text>
</comment>
<organism evidence="3 4">
    <name type="scientific">Cymbomonas tetramitiformis</name>
    <dbReference type="NCBI Taxonomy" id="36881"/>
    <lineage>
        <taxon>Eukaryota</taxon>
        <taxon>Viridiplantae</taxon>
        <taxon>Chlorophyta</taxon>
        <taxon>Pyramimonadophyceae</taxon>
        <taxon>Pyramimonadales</taxon>
        <taxon>Pyramimonadaceae</taxon>
        <taxon>Cymbomonas</taxon>
    </lineage>
</organism>
<feature type="region of interest" description="Disordered" evidence="1">
    <location>
        <begin position="265"/>
        <end position="289"/>
    </location>
</feature>
<proteinExistence type="predicted"/>